<dbReference type="InterPro" id="IPR044669">
    <property type="entry name" value="YneE/VCCN1/2-like"/>
</dbReference>
<keyword evidence="7 9" id="KW-0472">Membrane</keyword>
<dbReference type="PANTHER" id="PTHR33281">
    <property type="entry name" value="UPF0187 PROTEIN YNEE"/>
    <property type="match status" value="1"/>
</dbReference>
<evidence type="ECO:0000256" key="5">
    <source>
        <dbReference type="ARBA" id="ARBA00022989"/>
    </source>
</evidence>
<dbReference type="PANTHER" id="PTHR33281:SF19">
    <property type="entry name" value="VOLTAGE-DEPENDENT ANION CHANNEL-FORMING PROTEIN YNEE"/>
    <property type="match status" value="1"/>
</dbReference>
<evidence type="ECO:0000256" key="9">
    <source>
        <dbReference type="SAM" id="Phobius"/>
    </source>
</evidence>
<accession>A0ABT2PH99</accession>
<comment type="similarity">
    <text evidence="8">Belongs to the anion channel-forming bestrophin (TC 1.A.46) family.</text>
</comment>
<evidence type="ECO:0000256" key="6">
    <source>
        <dbReference type="ARBA" id="ARBA00023065"/>
    </source>
</evidence>
<evidence type="ECO:0000313" key="11">
    <source>
        <dbReference type="Proteomes" id="UP001525968"/>
    </source>
</evidence>
<gene>
    <name evidence="10" type="ORF">N0K08_02565</name>
</gene>
<evidence type="ECO:0000256" key="4">
    <source>
        <dbReference type="ARBA" id="ARBA00022692"/>
    </source>
</evidence>
<evidence type="ECO:0000256" key="2">
    <source>
        <dbReference type="ARBA" id="ARBA00022448"/>
    </source>
</evidence>
<dbReference type="RefSeq" id="WP_261498414.1">
    <property type="nucleotide sequence ID" value="NZ_JAODYH010000001.1"/>
</dbReference>
<feature type="transmembrane region" description="Helical" evidence="9">
    <location>
        <begin position="52"/>
        <end position="70"/>
    </location>
</feature>
<comment type="subcellular location">
    <subcellularLocation>
        <location evidence="1">Cell membrane</location>
        <topology evidence="1">Multi-pass membrane protein</topology>
    </subcellularLocation>
</comment>
<evidence type="ECO:0000256" key="3">
    <source>
        <dbReference type="ARBA" id="ARBA00022475"/>
    </source>
</evidence>
<keyword evidence="5 9" id="KW-1133">Transmembrane helix</keyword>
<keyword evidence="4 9" id="KW-0812">Transmembrane</keyword>
<organism evidence="10 11">
    <name type="scientific">Acidovorax bellezanensis</name>
    <dbReference type="NCBI Taxonomy" id="2976702"/>
    <lineage>
        <taxon>Bacteria</taxon>
        <taxon>Pseudomonadati</taxon>
        <taxon>Pseudomonadota</taxon>
        <taxon>Betaproteobacteria</taxon>
        <taxon>Burkholderiales</taxon>
        <taxon>Comamonadaceae</taxon>
        <taxon>Acidovorax</taxon>
    </lineage>
</organism>
<keyword evidence="6" id="KW-0406">Ion transport</keyword>
<keyword evidence="2" id="KW-0813">Transport</keyword>
<evidence type="ECO:0000256" key="7">
    <source>
        <dbReference type="ARBA" id="ARBA00023136"/>
    </source>
</evidence>
<proteinExistence type="inferred from homology"/>
<dbReference type="Pfam" id="PF25539">
    <property type="entry name" value="Bestrophin_2"/>
    <property type="match status" value="1"/>
</dbReference>
<dbReference type="EMBL" id="JAODYH010000001">
    <property type="protein sequence ID" value="MCT9809508.1"/>
    <property type="molecule type" value="Genomic_DNA"/>
</dbReference>
<sequence length="315" mass="35629">MIVRERPAGFRLFLVLRGSVLQRIRLSLAINTLLAILVTLAHGNLFSVKITLTPIPFTLIGLPLAIFLGFRNNTAYDRYWEGRKLWGELVIQARTLARQCLGMIHLPLPVDSTQRESDVRVRMIHRTIAYAHALRLQLRDQSDSADVQRWVTAQEWEVLRHKPASKRADALMMTMGQELGDCVRRGEIDPCLATRFDTTLTEMLGAAASCERIRHTPMPFSYALLLHRTAYMYCFLLPFGLVDITGFMTPFVVAIVAYTFFGLDALGDELEEPFGLESNDLPLDTICRGIEISLLESLNDPNVPEPLKPVNYQLT</sequence>
<evidence type="ECO:0000256" key="1">
    <source>
        <dbReference type="ARBA" id="ARBA00004651"/>
    </source>
</evidence>
<protein>
    <submittedName>
        <fullName evidence="10">Bestrophin family protein</fullName>
    </submittedName>
</protein>
<dbReference type="Proteomes" id="UP001525968">
    <property type="component" value="Unassembled WGS sequence"/>
</dbReference>
<keyword evidence="11" id="KW-1185">Reference proteome</keyword>
<comment type="caution">
    <text evidence="10">The sequence shown here is derived from an EMBL/GenBank/DDBJ whole genome shotgun (WGS) entry which is preliminary data.</text>
</comment>
<keyword evidence="3" id="KW-1003">Cell membrane</keyword>
<reference evidence="10 11" key="1">
    <citation type="submission" date="2022-09" db="EMBL/GenBank/DDBJ databases">
        <title>Draft genome of isolate Be4.</title>
        <authorList>
            <person name="Sanchez-Castro I."/>
            <person name="Martinez-Rodriguez P."/>
            <person name="Descostes M."/>
            <person name="Merroun M."/>
        </authorList>
    </citation>
    <scope>NUCLEOTIDE SEQUENCE [LARGE SCALE GENOMIC DNA]</scope>
    <source>
        <strain evidence="10 11">Be4</strain>
    </source>
</reference>
<evidence type="ECO:0000256" key="8">
    <source>
        <dbReference type="ARBA" id="ARBA00034708"/>
    </source>
</evidence>
<evidence type="ECO:0000313" key="10">
    <source>
        <dbReference type="EMBL" id="MCT9809508.1"/>
    </source>
</evidence>
<feature type="transmembrane region" description="Helical" evidence="9">
    <location>
        <begin position="26"/>
        <end position="46"/>
    </location>
</feature>
<name>A0ABT2PH99_9BURK</name>